<feature type="compositionally biased region" description="Pro residues" evidence="1">
    <location>
        <begin position="12"/>
        <end position="26"/>
    </location>
</feature>
<dbReference type="InterPro" id="IPR011989">
    <property type="entry name" value="ARM-like"/>
</dbReference>
<proteinExistence type="predicted"/>
<dbReference type="Proteomes" id="UP001189429">
    <property type="component" value="Unassembled WGS sequence"/>
</dbReference>
<feature type="non-terminal residue" evidence="2">
    <location>
        <position position="1"/>
    </location>
</feature>
<organism evidence="2 3">
    <name type="scientific">Prorocentrum cordatum</name>
    <dbReference type="NCBI Taxonomy" id="2364126"/>
    <lineage>
        <taxon>Eukaryota</taxon>
        <taxon>Sar</taxon>
        <taxon>Alveolata</taxon>
        <taxon>Dinophyceae</taxon>
        <taxon>Prorocentrales</taxon>
        <taxon>Prorocentraceae</taxon>
        <taxon>Prorocentrum</taxon>
    </lineage>
</organism>
<feature type="compositionally biased region" description="Gly residues" evidence="1">
    <location>
        <begin position="425"/>
        <end position="437"/>
    </location>
</feature>
<dbReference type="PANTHER" id="PTHR12697">
    <property type="entry name" value="PBS LYASE HEAT-LIKE PROTEIN"/>
    <property type="match status" value="1"/>
</dbReference>
<evidence type="ECO:0000313" key="3">
    <source>
        <dbReference type="Proteomes" id="UP001189429"/>
    </source>
</evidence>
<feature type="region of interest" description="Disordered" evidence="1">
    <location>
        <begin position="486"/>
        <end position="529"/>
    </location>
</feature>
<feature type="compositionally biased region" description="Basic and acidic residues" evidence="1">
    <location>
        <begin position="28"/>
        <end position="46"/>
    </location>
</feature>
<feature type="region of interest" description="Disordered" evidence="1">
    <location>
        <begin position="423"/>
        <end position="454"/>
    </location>
</feature>
<feature type="compositionally biased region" description="Low complexity" evidence="1">
    <location>
        <begin position="486"/>
        <end position="502"/>
    </location>
</feature>
<dbReference type="SMART" id="SM00567">
    <property type="entry name" value="EZ_HEAT"/>
    <property type="match status" value="6"/>
</dbReference>
<accession>A0ABN9UJ07</accession>
<feature type="compositionally biased region" description="Basic residues" evidence="1">
    <location>
        <begin position="520"/>
        <end position="529"/>
    </location>
</feature>
<gene>
    <name evidence="2" type="ORF">PCOR1329_LOCUS48962</name>
</gene>
<evidence type="ECO:0008006" key="4">
    <source>
        <dbReference type="Google" id="ProtNLM"/>
    </source>
</evidence>
<dbReference type="InterPro" id="IPR004155">
    <property type="entry name" value="PBS_lyase_HEAT"/>
</dbReference>
<keyword evidence="3" id="KW-1185">Reference proteome</keyword>
<dbReference type="Gene3D" id="1.25.10.10">
    <property type="entry name" value="Leucine-rich Repeat Variant"/>
    <property type="match status" value="2"/>
</dbReference>
<dbReference type="Pfam" id="PF13646">
    <property type="entry name" value="HEAT_2"/>
    <property type="match status" value="2"/>
</dbReference>
<evidence type="ECO:0000313" key="2">
    <source>
        <dbReference type="EMBL" id="CAK0859660.1"/>
    </source>
</evidence>
<feature type="region of interest" description="Disordered" evidence="1">
    <location>
        <begin position="1"/>
        <end position="65"/>
    </location>
</feature>
<protein>
    <recommendedName>
        <fullName evidence="4">HEAT repeat domain-containing protein</fullName>
    </recommendedName>
</protein>
<evidence type="ECO:0000256" key="1">
    <source>
        <dbReference type="SAM" id="MobiDB-lite"/>
    </source>
</evidence>
<reference evidence="2" key="1">
    <citation type="submission" date="2023-10" db="EMBL/GenBank/DDBJ databases">
        <authorList>
            <person name="Chen Y."/>
            <person name="Shah S."/>
            <person name="Dougan E. K."/>
            <person name="Thang M."/>
            <person name="Chan C."/>
        </authorList>
    </citation>
    <scope>NUCLEOTIDE SEQUENCE [LARGE SCALE GENOMIC DNA]</scope>
</reference>
<dbReference type="PANTHER" id="PTHR12697:SF5">
    <property type="entry name" value="DEOXYHYPUSINE HYDROXYLASE"/>
    <property type="match status" value="1"/>
</dbReference>
<sequence length="529" mass="52854">PGAARPAKRGPAPRPPPGPQPAPPAFKPFEETADPKKAEEKAEEKAAAAAAASSRRGDLPESGWAKKWSERTKAAALLAALEAAQMHVVYALRPRSAQFQESVGSARPHQSELDRLLKEHATGRLKVRKQSGREAVLWLLEEGASLEALCGDTDVAVRRAAAGLFGELGEGAARHAESLLRSGDWQVRATAAEALGSLPGAEVAAQALAGLLEDSEALVRTAAVATLGKLGGSTAAAAAVAGLCAKTLGSSKPRAREAAAEVLGKLGPAAAEHAALLAQLLQDADWRVPTVAGNALKRMGGAGARSCAEVLARCEPSARGAAADALVWIGGADCATAVAGLLGSEDEGVRRHAAEVLGQLGAEAAGPHCEALSALSSDQRKEVRQTARRALNRLGHRQEAPALEGDGDALPDAVAAALQQWDQGQGRGKGRGSGGKGARPDQGGTQRAAAAASDPAAAAAGGPAAAAASGPAAAAACELAAAAAAASGPGAAATADGSGAKAARAEASRGPADTDAAIGARRRQLGRRV</sequence>
<name>A0ABN9UJ07_9DINO</name>
<dbReference type="EMBL" id="CAUYUJ010015923">
    <property type="protein sequence ID" value="CAK0859660.1"/>
    <property type="molecule type" value="Genomic_DNA"/>
</dbReference>
<dbReference type="InterPro" id="IPR016024">
    <property type="entry name" value="ARM-type_fold"/>
</dbReference>
<dbReference type="SUPFAM" id="SSF48371">
    <property type="entry name" value="ARM repeat"/>
    <property type="match status" value="1"/>
</dbReference>
<feature type="non-terminal residue" evidence="2">
    <location>
        <position position="529"/>
    </location>
</feature>
<comment type="caution">
    <text evidence="2">The sequence shown here is derived from an EMBL/GenBank/DDBJ whole genome shotgun (WGS) entry which is preliminary data.</text>
</comment>